<organism evidence="12 13">
    <name type="scientific">Amycolatopsis thermophila</name>
    <dbReference type="NCBI Taxonomy" id="206084"/>
    <lineage>
        <taxon>Bacteria</taxon>
        <taxon>Bacillati</taxon>
        <taxon>Actinomycetota</taxon>
        <taxon>Actinomycetes</taxon>
        <taxon>Pseudonocardiales</taxon>
        <taxon>Pseudonocardiaceae</taxon>
        <taxon>Amycolatopsis</taxon>
    </lineage>
</organism>
<gene>
    <name evidence="12" type="ORF">FB470_000467</name>
</gene>
<reference evidence="12 13" key="1">
    <citation type="submission" date="2023-07" db="EMBL/GenBank/DDBJ databases">
        <title>Sequencing the genomes of 1000 actinobacteria strains.</title>
        <authorList>
            <person name="Klenk H.-P."/>
        </authorList>
    </citation>
    <scope>NUCLEOTIDE SEQUENCE [LARGE SCALE GENOMIC DNA]</scope>
    <source>
        <strain evidence="12 13">DSM 45805</strain>
    </source>
</reference>
<dbReference type="GO" id="GO:0004719">
    <property type="term" value="F:protein-L-isoaspartate (D-aspartate) O-methyltransferase activity"/>
    <property type="evidence" value="ECO:0007669"/>
    <property type="project" value="UniProtKB-EC"/>
</dbReference>
<comment type="caution">
    <text evidence="12">The sequence shown here is derived from an EMBL/GenBank/DDBJ whole genome shotgun (WGS) entry which is preliminary data.</text>
</comment>
<evidence type="ECO:0000256" key="11">
    <source>
        <dbReference type="ARBA" id="ARBA00031350"/>
    </source>
</evidence>
<dbReference type="PANTHER" id="PTHR11579:SF0">
    <property type="entry name" value="PROTEIN-L-ISOASPARTATE(D-ASPARTATE) O-METHYLTRANSFERASE"/>
    <property type="match status" value="1"/>
</dbReference>
<evidence type="ECO:0000313" key="13">
    <source>
        <dbReference type="Proteomes" id="UP001229651"/>
    </source>
</evidence>
<dbReference type="PANTHER" id="PTHR11579">
    <property type="entry name" value="PROTEIN-L-ISOASPARTATE O-METHYLTRANSFERASE"/>
    <property type="match status" value="1"/>
</dbReference>
<evidence type="ECO:0000256" key="10">
    <source>
        <dbReference type="ARBA" id="ARBA00031323"/>
    </source>
</evidence>
<dbReference type="Gene3D" id="3.40.50.150">
    <property type="entry name" value="Vaccinia Virus protein VP39"/>
    <property type="match status" value="1"/>
</dbReference>
<evidence type="ECO:0000256" key="2">
    <source>
        <dbReference type="ARBA" id="ARBA00005369"/>
    </source>
</evidence>
<dbReference type="EC" id="2.1.1.77" evidence="3"/>
<dbReference type="CDD" id="cd02440">
    <property type="entry name" value="AdoMet_MTases"/>
    <property type="match status" value="1"/>
</dbReference>
<keyword evidence="13" id="KW-1185">Reference proteome</keyword>
<keyword evidence="8" id="KW-0949">S-adenosyl-L-methionine</keyword>
<protein>
    <recommendedName>
        <fullName evidence="4">Protein-L-isoaspartate O-methyltransferase</fullName>
        <ecNumber evidence="3">2.1.1.77</ecNumber>
    </recommendedName>
    <alternativeName>
        <fullName evidence="11">L-isoaspartyl protein carboxyl methyltransferase</fullName>
    </alternativeName>
    <alternativeName>
        <fullName evidence="9">Protein L-isoaspartyl methyltransferase</fullName>
    </alternativeName>
    <alternativeName>
        <fullName evidence="10">Protein-beta-aspartate methyltransferase</fullName>
    </alternativeName>
</protein>
<dbReference type="Pfam" id="PF01135">
    <property type="entry name" value="PCMT"/>
    <property type="match status" value="1"/>
</dbReference>
<dbReference type="SUPFAM" id="SSF53335">
    <property type="entry name" value="S-adenosyl-L-methionine-dependent methyltransferases"/>
    <property type="match status" value="1"/>
</dbReference>
<dbReference type="InterPro" id="IPR000682">
    <property type="entry name" value="PCMT"/>
</dbReference>
<evidence type="ECO:0000256" key="7">
    <source>
        <dbReference type="ARBA" id="ARBA00022679"/>
    </source>
</evidence>
<evidence type="ECO:0000256" key="4">
    <source>
        <dbReference type="ARBA" id="ARBA00013346"/>
    </source>
</evidence>
<comment type="similarity">
    <text evidence="2">Belongs to the methyltransferase superfamily. L-isoaspartyl/D-aspartyl protein methyltransferase family.</text>
</comment>
<evidence type="ECO:0000256" key="6">
    <source>
        <dbReference type="ARBA" id="ARBA00022603"/>
    </source>
</evidence>
<evidence type="ECO:0000256" key="9">
    <source>
        <dbReference type="ARBA" id="ARBA00030757"/>
    </source>
</evidence>
<comment type="subcellular location">
    <subcellularLocation>
        <location evidence="1">Cytoplasm</location>
    </subcellularLocation>
</comment>
<dbReference type="GO" id="GO:0032259">
    <property type="term" value="P:methylation"/>
    <property type="evidence" value="ECO:0007669"/>
    <property type="project" value="UniProtKB-KW"/>
</dbReference>
<name>A0ABU0EMF2_9PSEU</name>
<dbReference type="Proteomes" id="UP001229651">
    <property type="component" value="Unassembled WGS sequence"/>
</dbReference>
<keyword evidence="5" id="KW-0963">Cytoplasm</keyword>
<sequence length="378" mass="41626">MTTTEQLDWRGHAQRLADLLWEHGDIDSPEWHAAMVEVPRHVFTPRVYDQDHTGRWISWDGADNLARVYSPNTLVTALADRGGYQEPVSSSTNPTLMMRMLAVLDPQPGDRVLEVGTGTGYNAALMCHRLGDRNVCSVDIDRDLVDGARGRLESIGYRPTLAATDGDGGLPSHAPFDRIIATCAVPAIPRAWVEQVAANGTVLTDFKLAISAGNLVHLQQMGDVVEGRFLARRASFMQMRHDDAVQPAVARANGGRERRRQPGPAQPWRDIPVVWFLAQLELPRGVVYGMVLDQDTREPSAATLTAPDGSWASIDLSGDTVTEAGDTDVWGPVERAYRLWLDADRPGWDRLGLTVTGDGEHRLWIDDPHGPLSWPLPS</sequence>
<evidence type="ECO:0000256" key="1">
    <source>
        <dbReference type="ARBA" id="ARBA00004496"/>
    </source>
</evidence>
<proteinExistence type="inferred from homology"/>
<evidence type="ECO:0000313" key="12">
    <source>
        <dbReference type="EMBL" id="MDQ0376473.1"/>
    </source>
</evidence>
<evidence type="ECO:0000256" key="8">
    <source>
        <dbReference type="ARBA" id="ARBA00022691"/>
    </source>
</evidence>
<dbReference type="InterPro" id="IPR029063">
    <property type="entry name" value="SAM-dependent_MTases_sf"/>
</dbReference>
<accession>A0ABU0EMF2</accession>
<evidence type="ECO:0000256" key="5">
    <source>
        <dbReference type="ARBA" id="ARBA00022490"/>
    </source>
</evidence>
<keyword evidence="7 12" id="KW-0808">Transferase</keyword>
<evidence type="ECO:0000256" key="3">
    <source>
        <dbReference type="ARBA" id="ARBA00011890"/>
    </source>
</evidence>
<dbReference type="EMBL" id="JAUSUT010000001">
    <property type="protein sequence ID" value="MDQ0376473.1"/>
    <property type="molecule type" value="Genomic_DNA"/>
</dbReference>
<keyword evidence="6 12" id="KW-0489">Methyltransferase</keyword>
<dbReference type="RefSeq" id="WP_306988344.1">
    <property type="nucleotide sequence ID" value="NZ_JAUSUT010000001.1"/>
</dbReference>